<proteinExistence type="predicted"/>
<evidence type="ECO:0000256" key="1">
    <source>
        <dbReference type="SAM" id="MobiDB-lite"/>
    </source>
</evidence>
<sequence length="75" mass="8643">MGKRKDLSEFDEEPNLFIKSGPRKEQGHGQPRLIDGRDPTDELLLLRLLKKLMQVLIERCQNTQCMKGQGCFVSK</sequence>
<comment type="caution">
    <text evidence="2">The sequence shown here is derived from an EMBL/GenBank/DDBJ whole genome shotgun (WGS) entry which is preliminary data.</text>
</comment>
<reference evidence="2" key="1">
    <citation type="submission" date="2023-06" db="EMBL/GenBank/DDBJ databases">
        <title>Male Hemibagrus guttatus genome.</title>
        <authorList>
            <person name="Bian C."/>
        </authorList>
    </citation>
    <scope>NUCLEOTIDE SEQUENCE</scope>
    <source>
        <strain evidence="2">Male_cb2023</strain>
        <tissue evidence="2">Muscle</tissue>
    </source>
</reference>
<dbReference type="Proteomes" id="UP001274896">
    <property type="component" value="Unassembled WGS sequence"/>
</dbReference>
<feature type="region of interest" description="Disordered" evidence="1">
    <location>
        <begin position="1"/>
        <end position="36"/>
    </location>
</feature>
<gene>
    <name evidence="2" type="ORF">QTP70_023829</name>
</gene>
<organism evidence="2 3">
    <name type="scientific">Hemibagrus guttatus</name>
    <dbReference type="NCBI Taxonomy" id="175788"/>
    <lineage>
        <taxon>Eukaryota</taxon>
        <taxon>Metazoa</taxon>
        <taxon>Chordata</taxon>
        <taxon>Craniata</taxon>
        <taxon>Vertebrata</taxon>
        <taxon>Euteleostomi</taxon>
        <taxon>Actinopterygii</taxon>
        <taxon>Neopterygii</taxon>
        <taxon>Teleostei</taxon>
        <taxon>Ostariophysi</taxon>
        <taxon>Siluriformes</taxon>
        <taxon>Bagridae</taxon>
        <taxon>Hemibagrus</taxon>
    </lineage>
</organism>
<evidence type="ECO:0000313" key="2">
    <source>
        <dbReference type="EMBL" id="KAK3520363.1"/>
    </source>
</evidence>
<feature type="non-terminal residue" evidence="2">
    <location>
        <position position="75"/>
    </location>
</feature>
<name>A0AAE0QGR3_9TELE</name>
<dbReference type="EMBL" id="JAUCMX010000016">
    <property type="protein sequence ID" value="KAK3520363.1"/>
    <property type="molecule type" value="Genomic_DNA"/>
</dbReference>
<accession>A0AAE0QGR3</accession>
<keyword evidence="3" id="KW-1185">Reference proteome</keyword>
<dbReference type="AlphaFoldDB" id="A0AAE0QGR3"/>
<evidence type="ECO:0000313" key="3">
    <source>
        <dbReference type="Proteomes" id="UP001274896"/>
    </source>
</evidence>
<protein>
    <submittedName>
        <fullName evidence="2">Uncharacterized protein</fullName>
    </submittedName>
</protein>